<gene>
    <name evidence="2" type="ORF">THIOM_005279</name>
</gene>
<reference evidence="2 3" key="1">
    <citation type="submission" date="2016-05" db="EMBL/GenBank/DDBJ databases">
        <title>Single-cell genome of chain-forming Candidatus Thiomargarita nelsonii and comparison to other large sulfur-oxidizing bacteria.</title>
        <authorList>
            <person name="Winkel M."/>
            <person name="Salman V."/>
            <person name="Woyke T."/>
            <person name="Schulz-Vogt H."/>
            <person name="Richter M."/>
            <person name="Flood B."/>
            <person name="Bailey J."/>
            <person name="Amann R."/>
            <person name="Mussmann M."/>
        </authorList>
    </citation>
    <scope>NUCLEOTIDE SEQUENCE [LARGE SCALE GENOMIC DNA]</scope>
    <source>
        <strain evidence="2 3">THI036</strain>
    </source>
</reference>
<dbReference type="PANTHER" id="PTHR40396:SF1">
    <property type="entry name" value="ATPASE AAA-TYPE CORE DOMAIN-CONTAINING PROTEIN"/>
    <property type="match status" value="1"/>
</dbReference>
<sequence length="94" mass="11266">MIEEIENGLEPRTIHLIVEEIRNVVESSKTQIIVTTHSPYFLDLLRLEHIFKLYIRNGLSRLLKSSQFLNRFKTGLYRLSRFFLLLYSRKKNIN</sequence>
<dbReference type="PANTHER" id="PTHR40396">
    <property type="entry name" value="ATPASE-LIKE PROTEIN"/>
    <property type="match status" value="1"/>
</dbReference>
<dbReference type="AlphaFoldDB" id="A0A176RTP9"/>
<evidence type="ECO:0000313" key="3">
    <source>
        <dbReference type="Proteomes" id="UP000076962"/>
    </source>
</evidence>
<dbReference type="SUPFAM" id="SSF52540">
    <property type="entry name" value="P-loop containing nucleoside triphosphate hydrolases"/>
    <property type="match status" value="1"/>
</dbReference>
<protein>
    <recommendedName>
        <fullName evidence="1">ATPase AAA-type core domain-containing protein</fullName>
    </recommendedName>
</protein>
<keyword evidence="3" id="KW-1185">Reference proteome</keyword>
<dbReference type="GO" id="GO:0016887">
    <property type="term" value="F:ATP hydrolysis activity"/>
    <property type="evidence" value="ECO:0007669"/>
    <property type="project" value="InterPro"/>
</dbReference>
<dbReference type="EMBL" id="LUTY01002944">
    <property type="protein sequence ID" value="OAD19104.1"/>
    <property type="molecule type" value="Genomic_DNA"/>
</dbReference>
<organism evidence="2 3">
    <name type="scientific">Candidatus Thiomargarita nelsonii</name>
    <dbReference type="NCBI Taxonomy" id="1003181"/>
    <lineage>
        <taxon>Bacteria</taxon>
        <taxon>Pseudomonadati</taxon>
        <taxon>Pseudomonadota</taxon>
        <taxon>Gammaproteobacteria</taxon>
        <taxon>Thiotrichales</taxon>
        <taxon>Thiotrichaceae</taxon>
        <taxon>Thiomargarita</taxon>
    </lineage>
</organism>
<dbReference type="InterPro" id="IPR003959">
    <property type="entry name" value="ATPase_AAA_core"/>
</dbReference>
<comment type="caution">
    <text evidence="2">The sequence shown here is derived from an EMBL/GenBank/DDBJ whole genome shotgun (WGS) entry which is preliminary data.</text>
</comment>
<name>A0A176RTP9_9GAMM</name>
<dbReference type="Pfam" id="PF13304">
    <property type="entry name" value="AAA_21"/>
    <property type="match status" value="1"/>
</dbReference>
<evidence type="ECO:0000259" key="1">
    <source>
        <dbReference type="Pfam" id="PF13304"/>
    </source>
</evidence>
<dbReference type="Proteomes" id="UP000076962">
    <property type="component" value="Unassembled WGS sequence"/>
</dbReference>
<accession>A0A176RTP9</accession>
<feature type="domain" description="ATPase AAA-type core" evidence="1">
    <location>
        <begin position="2"/>
        <end position="43"/>
    </location>
</feature>
<dbReference type="PATRIC" id="fig|1003181.4.peg.7001"/>
<proteinExistence type="predicted"/>
<dbReference type="InterPro" id="IPR027417">
    <property type="entry name" value="P-loop_NTPase"/>
</dbReference>
<dbReference type="GO" id="GO:0005524">
    <property type="term" value="F:ATP binding"/>
    <property type="evidence" value="ECO:0007669"/>
    <property type="project" value="InterPro"/>
</dbReference>
<dbReference type="Gene3D" id="3.40.50.300">
    <property type="entry name" value="P-loop containing nucleotide triphosphate hydrolases"/>
    <property type="match status" value="1"/>
</dbReference>
<evidence type="ECO:0000313" key="2">
    <source>
        <dbReference type="EMBL" id="OAD19104.1"/>
    </source>
</evidence>